<sequence>MKFLSIATVLAAAAVPLSSAWVLQVNGNEVNAGNPVTETFYSREAENGCHEISSEIQRKGVHDFHFCTVQMYGCEIKFFDDIGCKGKGLGQNGGRGYSWKKYPVSKEGSKMKSFRITGCRADIPVLENVKFDTFRIKEC</sequence>
<dbReference type="Proteomes" id="UP000326877">
    <property type="component" value="Unassembled WGS sequence"/>
</dbReference>
<proteinExistence type="predicted"/>
<keyword evidence="1" id="KW-0732">Signal</keyword>
<dbReference type="OrthoDB" id="2360823at2759"/>
<reference evidence="2" key="1">
    <citation type="submission" date="2019-04" db="EMBL/GenBank/DDBJ databases">
        <title>Friends and foes A comparative genomics studyof 23 Aspergillus species from section Flavi.</title>
        <authorList>
            <consortium name="DOE Joint Genome Institute"/>
            <person name="Kjaerbolling I."/>
            <person name="Vesth T."/>
            <person name="Frisvad J.C."/>
            <person name="Nybo J.L."/>
            <person name="Theobald S."/>
            <person name="Kildgaard S."/>
            <person name="Isbrandt T."/>
            <person name="Kuo A."/>
            <person name="Sato A."/>
            <person name="Lyhne E.K."/>
            <person name="Kogle M.E."/>
            <person name="Wiebenga A."/>
            <person name="Kun R.S."/>
            <person name="Lubbers R.J."/>
            <person name="Makela M.R."/>
            <person name="Barry K."/>
            <person name="Chovatia M."/>
            <person name="Clum A."/>
            <person name="Daum C."/>
            <person name="Haridas S."/>
            <person name="He G."/>
            <person name="LaButti K."/>
            <person name="Lipzen A."/>
            <person name="Mondo S."/>
            <person name="Riley R."/>
            <person name="Salamov A."/>
            <person name="Simmons B.A."/>
            <person name="Magnuson J.K."/>
            <person name="Henrissat B."/>
            <person name="Mortensen U.H."/>
            <person name="Larsen T.O."/>
            <person name="Devries R.P."/>
            <person name="Grigoriev I.V."/>
            <person name="Machida M."/>
            <person name="Baker S.E."/>
            <person name="Andersen M.R."/>
        </authorList>
    </citation>
    <scope>NUCLEOTIDE SEQUENCE [LARGE SCALE GENOMIC DNA]</scope>
    <source>
        <strain evidence="2">IBT 14317</strain>
    </source>
</reference>
<gene>
    <name evidence="2" type="ORF">BDV23DRAFT_189355</name>
</gene>
<dbReference type="EMBL" id="ML735383">
    <property type="protein sequence ID" value="KAE8384293.1"/>
    <property type="molecule type" value="Genomic_DNA"/>
</dbReference>
<accession>A0A5N7BRM4</accession>
<evidence type="ECO:0008006" key="3">
    <source>
        <dbReference type="Google" id="ProtNLM"/>
    </source>
</evidence>
<dbReference type="AlphaFoldDB" id="A0A5N7BRM4"/>
<feature type="chain" id="PRO_5025015878" description="Beta/gamma crystallin 'Greek key' domain-containing protein" evidence="1">
    <location>
        <begin position="21"/>
        <end position="139"/>
    </location>
</feature>
<protein>
    <recommendedName>
        <fullName evidence="3">Beta/gamma crystallin 'Greek key' domain-containing protein</fullName>
    </recommendedName>
</protein>
<evidence type="ECO:0000313" key="2">
    <source>
        <dbReference type="EMBL" id="KAE8384293.1"/>
    </source>
</evidence>
<name>A0A5N7BRM4_PETAA</name>
<evidence type="ECO:0000256" key="1">
    <source>
        <dbReference type="SAM" id="SignalP"/>
    </source>
</evidence>
<feature type="signal peptide" evidence="1">
    <location>
        <begin position="1"/>
        <end position="20"/>
    </location>
</feature>
<organism evidence="2">
    <name type="scientific">Petromyces alliaceus</name>
    <name type="common">Aspergillus alliaceus</name>
    <dbReference type="NCBI Taxonomy" id="209559"/>
    <lineage>
        <taxon>Eukaryota</taxon>
        <taxon>Fungi</taxon>
        <taxon>Dikarya</taxon>
        <taxon>Ascomycota</taxon>
        <taxon>Pezizomycotina</taxon>
        <taxon>Eurotiomycetes</taxon>
        <taxon>Eurotiomycetidae</taxon>
        <taxon>Eurotiales</taxon>
        <taxon>Aspergillaceae</taxon>
        <taxon>Aspergillus</taxon>
        <taxon>Aspergillus subgen. Circumdati</taxon>
    </lineage>
</organism>